<dbReference type="AlphaFoldDB" id="A0A9D4TRH4"/>
<dbReference type="SUPFAM" id="SSF56808">
    <property type="entry name" value="Ribosomal protein L1"/>
    <property type="match status" value="1"/>
</dbReference>
<dbReference type="InterPro" id="IPR023673">
    <property type="entry name" value="Ribosomal_uL1_CS"/>
</dbReference>
<gene>
    <name evidence="7" type="ORF">D9Q98_004175</name>
</gene>
<proteinExistence type="inferred from homology"/>
<dbReference type="InterPro" id="IPR023674">
    <property type="entry name" value="Ribosomal_uL1-like"/>
</dbReference>
<dbReference type="InterPro" id="IPR028364">
    <property type="entry name" value="Ribosomal_uL1/biogenesis"/>
</dbReference>
<evidence type="ECO:0000313" key="7">
    <source>
        <dbReference type="EMBL" id="KAI3432629.1"/>
    </source>
</evidence>
<keyword evidence="8" id="KW-1185">Reference proteome</keyword>
<evidence type="ECO:0000256" key="2">
    <source>
        <dbReference type="ARBA" id="ARBA00022730"/>
    </source>
</evidence>
<evidence type="ECO:0000256" key="1">
    <source>
        <dbReference type="ARBA" id="ARBA00010531"/>
    </source>
</evidence>
<dbReference type="Proteomes" id="UP001055712">
    <property type="component" value="Unassembled WGS sequence"/>
</dbReference>
<dbReference type="OrthoDB" id="1747252at2759"/>
<dbReference type="Pfam" id="PF00687">
    <property type="entry name" value="Ribosomal_L1"/>
    <property type="match status" value="1"/>
</dbReference>
<dbReference type="GO" id="GO:0015934">
    <property type="term" value="C:large ribosomal subunit"/>
    <property type="evidence" value="ECO:0007669"/>
    <property type="project" value="InterPro"/>
</dbReference>
<dbReference type="InterPro" id="IPR016095">
    <property type="entry name" value="Ribosomal_uL1_3-a/b-sand"/>
</dbReference>
<evidence type="ECO:0000256" key="6">
    <source>
        <dbReference type="RuleBase" id="RU000659"/>
    </source>
</evidence>
<dbReference type="PANTHER" id="PTHR36427">
    <property type="entry name" value="54S RIBOSOMAL PROTEIN L1, MITOCHONDRIAL"/>
    <property type="match status" value="1"/>
</dbReference>
<evidence type="ECO:0000313" key="8">
    <source>
        <dbReference type="Proteomes" id="UP001055712"/>
    </source>
</evidence>
<dbReference type="InterPro" id="IPR005878">
    <property type="entry name" value="Ribosom_uL1_bac-type"/>
</dbReference>
<keyword evidence="3" id="KW-0694">RNA-binding</keyword>
<comment type="similarity">
    <text evidence="1 6">Belongs to the universal ribosomal protein uL1 family.</text>
</comment>
<evidence type="ECO:0000256" key="5">
    <source>
        <dbReference type="ARBA" id="ARBA00023274"/>
    </source>
</evidence>
<dbReference type="NCBIfam" id="TIGR01169">
    <property type="entry name" value="rplA_bact"/>
    <property type="match status" value="1"/>
</dbReference>
<keyword evidence="5 6" id="KW-0687">Ribonucleoprotein</keyword>
<evidence type="ECO:0000256" key="4">
    <source>
        <dbReference type="ARBA" id="ARBA00022980"/>
    </source>
</evidence>
<sequence length="312" mass="32954">MAALVASLQAMQVAQPFRAASAPSHRVQCLQQQRRQQRLVVRAQAAAVDVAALEAESLASIAANPAAAATAATSARRRNSSRRLTGLLAKVPGKDTALPPLDAIKLCLDTATAKFTETVEVHAKLNIDPKYTDQQLRATVSLPKGTGKSLRVAVVCQGENEKLARDAGADFVGAEDLIETIGGGMMDFDKLVATPDMMPKLAKLGRVLGPRGLMPNPKAGTVATDVAAAVKDFKGGKVEYRADKAGNVHVGFGKASFKAEDLLENLKALQDSIDANRPSGAKGVYWKTMTVCTTMGPGVRVSYSALRDMKSE</sequence>
<dbReference type="Gene3D" id="3.40.50.790">
    <property type="match status" value="1"/>
</dbReference>
<accession>A0A9D4TRH4</accession>
<dbReference type="Gene3D" id="3.30.190.20">
    <property type="match status" value="1"/>
</dbReference>
<dbReference type="CDD" id="cd00403">
    <property type="entry name" value="Ribosomal_L1"/>
    <property type="match status" value="1"/>
</dbReference>
<dbReference type="GO" id="GO:0003735">
    <property type="term" value="F:structural constituent of ribosome"/>
    <property type="evidence" value="ECO:0007669"/>
    <property type="project" value="InterPro"/>
</dbReference>
<protein>
    <recommendedName>
        <fullName evidence="6">Ribosomal protein</fullName>
    </recommendedName>
</protein>
<dbReference type="GO" id="GO:0019843">
    <property type="term" value="F:rRNA binding"/>
    <property type="evidence" value="ECO:0007669"/>
    <property type="project" value="UniProtKB-KW"/>
</dbReference>
<dbReference type="PANTHER" id="PTHR36427:SF3">
    <property type="entry name" value="LARGE RIBOSOMAL SUBUNIT PROTEIN UL1M"/>
    <property type="match status" value="1"/>
</dbReference>
<name>A0A9D4TRH4_CHLVU</name>
<dbReference type="EMBL" id="SIDB01000005">
    <property type="protein sequence ID" value="KAI3432629.1"/>
    <property type="molecule type" value="Genomic_DNA"/>
</dbReference>
<organism evidence="7 8">
    <name type="scientific">Chlorella vulgaris</name>
    <name type="common">Green alga</name>
    <dbReference type="NCBI Taxonomy" id="3077"/>
    <lineage>
        <taxon>Eukaryota</taxon>
        <taxon>Viridiplantae</taxon>
        <taxon>Chlorophyta</taxon>
        <taxon>core chlorophytes</taxon>
        <taxon>Trebouxiophyceae</taxon>
        <taxon>Chlorellales</taxon>
        <taxon>Chlorellaceae</taxon>
        <taxon>Chlorella clade</taxon>
        <taxon>Chlorella</taxon>
    </lineage>
</organism>
<dbReference type="HAMAP" id="MF_01318_B">
    <property type="entry name" value="Ribosomal_uL1_B"/>
    <property type="match status" value="1"/>
</dbReference>
<dbReference type="PROSITE" id="PS01199">
    <property type="entry name" value="RIBOSOMAL_L1"/>
    <property type="match status" value="1"/>
</dbReference>
<dbReference type="GO" id="GO:0006412">
    <property type="term" value="P:translation"/>
    <property type="evidence" value="ECO:0007669"/>
    <property type="project" value="InterPro"/>
</dbReference>
<reference evidence="7" key="2">
    <citation type="submission" date="2020-11" db="EMBL/GenBank/DDBJ databases">
        <authorList>
            <person name="Cecchin M."/>
            <person name="Marcolungo L."/>
            <person name="Rossato M."/>
            <person name="Girolomoni L."/>
            <person name="Cosentino E."/>
            <person name="Cuine S."/>
            <person name="Li-Beisson Y."/>
            <person name="Delledonne M."/>
            <person name="Ballottari M."/>
        </authorList>
    </citation>
    <scope>NUCLEOTIDE SEQUENCE</scope>
    <source>
        <strain evidence="7">211/11P</strain>
        <tissue evidence="7">Whole cell</tissue>
    </source>
</reference>
<keyword evidence="4 6" id="KW-0689">Ribosomal protein</keyword>
<evidence type="ECO:0000256" key="3">
    <source>
        <dbReference type="ARBA" id="ARBA00022884"/>
    </source>
</evidence>
<dbReference type="FunFam" id="3.40.50.790:FF:000001">
    <property type="entry name" value="50S ribosomal protein L1"/>
    <property type="match status" value="1"/>
</dbReference>
<keyword evidence="2" id="KW-0699">rRNA-binding</keyword>
<reference evidence="7" key="1">
    <citation type="journal article" date="2019" name="Plant J.">
        <title>Chlorella vulgaris genome assembly and annotation reveals the molecular basis for metabolic acclimation to high light conditions.</title>
        <authorList>
            <person name="Cecchin M."/>
            <person name="Marcolungo L."/>
            <person name="Rossato M."/>
            <person name="Girolomoni L."/>
            <person name="Cosentino E."/>
            <person name="Cuine S."/>
            <person name="Li-Beisson Y."/>
            <person name="Delledonne M."/>
            <person name="Ballottari M."/>
        </authorList>
    </citation>
    <scope>NUCLEOTIDE SEQUENCE</scope>
    <source>
        <strain evidence="7">211/11P</strain>
    </source>
</reference>
<comment type="caution">
    <text evidence="7">The sequence shown here is derived from an EMBL/GenBank/DDBJ whole genome shotgun (WGS) entry which is preliminary data.</text>
</comment>